<dbReference type="AlphaFoldDB" id="A0A3A1PFA1"/>
<protein>
    <submittedName>
        <fullName evidence="5">Helix-turn-helix domain-containing protein</fullName>
    </submittedName>
</protein>
<keyword evidence="3" id="KW-0804">Transcription</keyword>
<proteinExistence type="predicted"/>
<dbReference type="Gene3D" id="1.10.10.60">
    <property type="entry name" value="Homeodomain-like"/>
    <property type="match status" value="1"/>
</dbReference>
<dbReference type="EMBL" id="QXFM01000022">
    <property type="protein sequence ID" value="RIV91423.1"/>
    <property type="molecule type" value="Genomic_DNA"/>
</dbReference>
<evidence type="ECO:0000313" key="5">
    <source>
        <dbReference type="EMBL" id="RIV91423.1"/>
    </source>
</evidence>
<dbReference type="Pfam" id="PF12833">
    <property type="entry name" value="HTH_18"/>
    <property type="match status" value="1"/>
</dbReference>
<dbReference type="InterPro" id="IPR035418">
    <property type="entry name" value="AraC-bd_2"/>
</dbReference>
<evidence type="ECO:0000256" key="1">
    <source>
        <dbReference type="ARBA" id="ARBA00023015"/>
    </source>
</evidence>
<gene>
    <name evidence="5" type="ORF">D2V17_03095</name>
</gene>
<organism evidence="5 6">
    <name type="scientific">Aurantiacibacter xanthus</name>
    <dbReference type="NCBI Taxonomy" id="1784712"/>
    <lineage>
        <taxon>Bacteria</taxon>
        <taxon>Pseudomonadati</taxon>
        <taxon>Pseudomonadota</taxon>
        <taxon>Alphaproteobacteria</taxon>
        <taxon>Sphingomonadales</taxon>
        <taxon>Erythrobacteraceae</taxon>
        <taxon>Aurantiacibacter</taxon>
    </lineage>
</organism>
<evidence type="ECO:0000256" key="2">
    <source>
        <dbReference type="ARBA" id="ARBA00023125"/>
    </source>
</evidence>
<evidence type="ECO:0000256" key="3">
    <source>
        <dbReference type="ARBA" id="ARBA00023163"/>
    </source>
</evidence>
<accession>A0A3A1PFA1</accession>
<dbReference type="PANTHER" id="PTHR46796">
    <property type="entry name" value="HTH-TYPE TRANSCRIPTIONAL ACTIVATOR RHAS-RELATED"/>
    <property type="match status" value="1"/>
</dbReference>
<dbReference type="InterPro" id="IPR009057">
    <property type="entry name" value="Homeodomain-like_sf"/>
</dbReference>
<keyword evidence="1" id="KW-0805">Transcription regulation</keyword>
<dbReference type="InterPro" id="IPR018060">
    <property type="entry name" value="HTH_AraC"/>
</dbReference>
<dbReference type="GO" id="GO:0043565">
    <property type="term" value="F:sequence-specific DNA binding"/>
    <property type="evidence" value="ECO:0007669"/>
    <property type="project" value="InterPro"/>
</dbReference>
<dbReference type="PANTHER" id="PTHR46796:SF6">
    <property type="entry name" value="ARAC SUBFAMILY"/>
    <property type="match status" value="1"/>
</dbReference>
<dbReference type="InterPro" id="IPR020449">
    <property type="entry name" value="Tscrpt_reg_AraC-type_HTH"/>
</dbReference>
<dbReference type="Proteomes" id="UP000265366">
    <property type="component" value="Unassembled WGS sequence"/>
</dbReference>
<reference evidence="5 6" key="1">
    <citation type="submission" date="2018-08" db="EMBL/GenBank/DDBJ databases">
        <title>Erythrobacter zhengii sp.nov., a bacterium isolated from deep-sea sediment.</title>
        <authorList>
            <person name="Fang C."/>
            <person name="Wu Y.-H."/>
            <person name="Sun C."/>
            <person name="Wang H."/>
            <person name="Cheng H."/>
            <person name="Meng F.-X."/>
            <person name="Wang C.-S."/>
            <person name="Xu X.-W."/>
        </authorList>
    </citation>
    <scope>NUCLEOTIDE SEQUENCE [LARGE SCALE GENOMIC DNA]</scope>
    <source>
        <strain evidence="5 6">CCTCC AB 2015396</strain>
    </source>
</reference>
<name>A0A3A1PFA1_9SPHN</name>
<dbReference type="OrthoDB" id="7191628at2"/>
<dbReference type="SUPFAM" id="SSF46689">
    <property type="entry name" value="Homeodomain-like"/>
    <property type="match status" value="1"/>
</dbReference>
<dbReference type="GO" id="GO:0003700">
    <property type="term" value="F:DNA-binding transcription factor activity"/>
    <property type="evidence" value="ECO:0007669"/>
    <property type="project" value="InterPro"/>
</dbReference>
<sequence length="322" mass="35437">MPQLEGGETLGQSIDLADYDRPARRDAWDHASNSLFPGLRVELAADEALRGSIASVDLGRAHLCAIETPPAEAHHVPTPQHSDTWQHVSLMVQPWGRTTLVSAGGEIAMAPGDMCMVDERARFRIVTQEFSRLLFLRLPRAAVLGRYPHLNRLCGKLLPASDAGTRLLSDSLQRISEVAADLGELQRAAVVSSTIQMLGVAQAFAELPESAEWRVRRAADFIEMSLSVTGITASDIAEEQGISRRRLDQLMKQARGVSISGYLWQRRMEQSAADLADPHKATLSIAQIAFANGYEDAAHFTRAFRRSYGTTPGRWRERPVAC</sequence>
<keyword evidence="6" id="KW-1185">Reference proteome</keyword>
<comment type="caution">
    <text evidence="5">The sequence shown here is derived from an EMBL/GenBank/DDBJ whole genome shotgun (WGS) entry which is preliminary data.</text>
</comment>
<evidence type="ECO:0000313" key="6">
    <source>
        <dbReference type="Proteomes" id="UP000265366"/>
    </source>
</evidence>
<dbReference type="InterPro" id="IPR050204">
    <property type="entry name" value="AraC_XylS_family_regulators"/>
</dbReference>
<dbReference type="PRINTS" id="PR00032">
    <property type="entry name" value="HTHARAC"/>
</dbReference>
<keyword evidence="2" id="KW-0238">DNA-binding</keyword>
<dbReference type="PROSITE" id="PS01124">
    <property type="entry name" value="HTH_ARAC_FAMILY_2"/>
    <property type="match status" value="1"/>
</dbReference>
<dbReference type="Pfam" id="PF14525">
    <property type="entry name" value="AraC_binding_2"/>
    <property type="match status" value="1"/>
</dbReference>
<dbReference type="SMART" id="SM00342">
    <property type="entry name" value="HTH_ARAC"/>
    <property type="match status" value="1"/>
</dbReference>
<feature type="domain" description="HTH araC/xylS-type" evidence="4">
    <location>
        <begin position="216"/>
        <end position="318"/>
    </location>
</feature>
<evidence type="ECO:0000259" key="4">
    <source>
        <dbReference type="PROSITE" id="PS01124"/>
    </source>
</evidence>
<dbReference type="InterPro" id="IPR018062">
    <property type="entry name" value="HTH_AraC-typ_CS"/>
</dbReference>
<dbReference type="PROSITE" id="PS00041">
    <property type="entry name" value="HTH_ARAC_FAMILY_1"/>
    <property type="match status" value="1"/>
</dbReference>